<feature type="region of interest" description="Disordered" evidence="7">
    <location>
        <begin position="43"/>
        <end position="69"/>
    </location>
</feature>
<dbReference type="GO" id="GO:0003677">
    <property type="term" value="F:DNA binding"/>
    <property type="evidence" value="ECO:0007669"/>
    <property type="project" value="UniProtKB-KW"/>
</dbReference>
<evidence type="ECO:0000256" key="3">
    <source>
        <dbReference type="ARBA" id="ARBA00023015"/>
    </source>
</evidence>
<accession>A0AAV3P621</accession>
<keyword evidence="4" id="KW-0238">DNA-binding</keyword>
<evidence type="ECO:0000256" key="1">
    <source>
        <dbReference type="ARBA" id="ARBA00004123"/>
    </source>
</evidence>
<dbReference type="Pfam" id="PF00170">
    <property type="entry name" value="bZIP_1"/>
    <property type="match status" value="1"/>
</dbReference>
<dbReference type="Gene3D" id="1.20.5.170">
    <property type="match status" value="1"/>
</dbReference>
<comment type="caution">
    <text evidence="9">The sequence shown here is derived from an EMBL/GenBank/DDBJ whole genome shotgun (WGS) entry which is preliminary data.</text>
</comment>
<dbReference type="GO" id="GO:0003700">
    <property type="term" value="F:DNA-binding transcription factor activity"/>
    <property type="evidence" value="ECO:0007669"/>
    <property type="project" value="InterPro"/>
</dbReference>
<dbReference type="Pfam" id="PF12498">
    <property type="entry name" value="bZIP_C"/>
    <property type="match status" value="1"/>
</dbReference>
<evidence type="ECO:0000256" key="6">
    <source>
        <dbReference type="ARBA" id="ARBA00023242"/>
    </source>
</evidence>
<dbReference type="SMART" id="SM00338">
    <property type="entry name" value="BRLZ"/>
    <property type="match status" value="1"/>
</dbReference>
<evidence type="ECO:0000313" key="10">
    <source>
        <dbReference type="Proteomes" id="UP001454036"/>
    </source>
</evidence>
<dbReference type="PANTHER" id="PTHR46408:SF10">
    <property type="entry name" value="BASIC LEUCINE ZIPPER 63"/>
    <property type="match status" value="1"/>
</dbReference>
<comment type="subcellular location">
    <subcellularLocation>
        <location evidence="1">Nucleus</location>
    </subcellularLocation>
</comment>
<evidence type="ECO:0000256" key="4">
    <source>
        <dbReference type="ARBA" id="ARBA00023125"/>
    </source>
</evidence>
<evidence type="ECO:0000256" key="2">
    <source>
        <dbReference type="ARBA" id="ARBA00007163"/>
    </source>
</evidence>
<dbReference type="PANTHER" id="PTHR46408">
    <property type="entry name" value="BASIC LEUCINE ZIPPER 63"/>
    <property type="match status" value="1"/>
</dbReference>
<dbReference type="AlphaFoldDB" id="A0AAV3P621"/>
<organism evidence="9 10">
    <name type="scientific">Lithospermum erythrorhizon</name>
    <name type="common">Purple gromwell</name>
    <name type="synonym">Lithospermum officinale var. erythrorhizon</name>
    <dbReference type="NCBI Taxonomy" id="34254"/>
    <lineage>
        <taxon>Eukaryota</taxon>
        <taxon>Viridiplantae</taxon>
        <taxon>Streptophyta</taxon>
        <taxon>Embryophyta</taxon>
        <taxon>Tracheophyta</taxon>
        <taxon>Spermatophyta</taxon>
        <taxon>Magnoliopsida</taxon>
        <taxon>eudicotyledons</taxon>
        <taxon>Gunneridae</taxon>
        <taxon>Pentapetalae</taxon>
        <taxon>asterids</taxon>
        <taxon>lamiids</taxon>
        <taxon>Boraginales</taxon>
        <taxon>Boraginaceae</taxon>
        <taxon>Boraginoideae</taxon>
        <taxon>Lithospermeae</taxon>
        <taxon>Lithospermum</taxon>
    </lineage>
</organism>
<dbReference type="InterPro" id="IPR045314">
    <property type="entry name" value="bZIP_plant_GBF1"/>
</dbReference>
<keyword evidence="10" id="KW-1185">Reference proteome</keyword>
<reference evidence="9 10" key="1">
    <citation type="submission" date="2024-01" db="EMBL/GenBank/DDBJ databases">
        <title>The complete chloroplast genome sequence of Lithospermum erythrorhizon: insights into the phylogenetic relationship among Boraginaceae species and the maternal lineages of purple gromwells.</title>
        <authorList>
            <person name="Okada T."/>
            <person name="Watanabe K."/>
        </authorList>
    </citation>
    <scope>NUCLEOTIDE SEQUENCE [LARGE SCALE GENOMIC DNA]</scope>
</reference>
<dbReference type="InterPro" id="IPR046347">
    <property type="entry name" value="bZIP_sf"/>
</dbReference>
<evidence type="ECO:0000259" key="8">
    <source>
        <dbReference type="PROSITE" id="PS50217"/>
    </source>
</evidence>
<dbReference type="PROSITE" id="PS50217">
    <property type="entry name" value="BZIP"/>
    <property type="match status" value="1"/>
</dbReference>
<evidence type="ECO:0000256" key="7">
    <source>
        <dbReference type="SAM" id="MobiDB-lite"/>
    </source>
</evidence>
<dbReference type="GO" id="GO:0046983">
    <property type="term" value="F:protein dimerization activity"/>
    <property type="evidence" value="ECO:0007669"/>
    <property type="project" value="UniProtKB-ARBA"/>
</dbReference>
<dbReference type="PROSITE" id="PS00036">
    <property type="entry name" value="BZIP_BASIC"/>
    <property type="match status" value="1"/>
</dbReference>
<keyword evidence="6" id="KW-0539">Nucleus</keyword>
<feature type="domain" description="BZIP" evidence="8">
    <location>
        <begin position="233"/>
        <end position="280"/>
    </location>
</feature>
<feature type="compositionally biased region" description="Acidic residues" evidence="7">
    <location>
        <begin position="214"/>
        <end position="225"/>
    </location>
</feature>
<dbReference type="Proteomes" id="UP001454036">
    <property type="component" value="Unassembled WGS sequence"/>
</dbReference>
<dbReference type="InterPro" id="IPR020983">
    <property type="entry name" value="Basic_leucine-zipper_C"/>
</dbReference>
<dbReference type="GO" id="GO:0005634">
    <property type="term" value="C:nucleus"/>
    <property type="evidence" value="ECO:0007669"/>
    <property type="project" value="UniProtKB-SubCell"/>
</dbReference>
<protein>
    <submittedName>
        <fullName evidence="9">Basic leucine zipper transcription factor</fullName>
    </submittedName>
</protein>
<dbReference type="FunFam" id="1.20.5.170:FF:000020">
    <property type="entry name" value="BZIP transcription factor"/>
    <property type="match status" value="1"/>
</dbReference>
<keyword evidence="5" id="KW-0804">Transcription</keyword>
<dbReference type="SUPFAM" id="SSF57959">
    <property type="entry name" value="Leucine zipper domain"/>
    <property type="match status" value="1"/>
</dbReference>
<evidence type="ECO:0000256" key="5">
    <source>
        <dbReference type="ARBA" id="ARBA00023163"/>
    </source>
</evidence>
<comment type="similarity">
    <text evidence="2">Belongs to the bZIP family.</text>
</comment>
<feature type="compositionally biased region" description="Polar residues" evidence="7">
    <location>
        <begin position="159"/>
        <end position="176"/>
    </location>
</feature>
<dbReference type="InterPro" id="IPR004827">
    <property type="entry name" value="bZIP"/>
</dbReference>
<proteinExistence type="inferred from homology"/>
<gene>
    <name evidence="9" type="ORF">LIER_05823</name>
</gene>
<sequence>MDRVFSVDDISDHFWSPPPPLSAANRNSSEWCFQRFLLEASATSVDRNPSPPPHDATATSPDHQHPPHIAATSADYRYDPPAQNDAVEKIISKGQFLDDSNKMVDIKQTTSFKGQDNMLEYEAFLRNKLAMACKAVANTRASGLRPQESATIAPDIMSQPPTSVQIISQASPAGSGSNLGNGDVGPSVKPSLPAAQKKPCVQVRSTTSWSSGDQSDDDDEADGETTDNVNPLDAKRMRRKLSNRISAQRSRKRKQNHLTELETQVSQLTDEHSLLLKRLSVSSQNYNEAAVDNRVLKADVETLRAKVKMAEETVKRITGFNPFLQSMSEISMSMLPSYAGVSSDASTDASVPIQDNPKQQYYLPPTNNHLHSHTMGIPNRLVDIVPVDNVQHPPVGSTAVAGANKIGTPSTMQRVGSLEHLQKCIPGGLSAGRSRGDESRD</sequence>
<dbReference type="CDD" id="cd14702">
    <property type="entry name" value="bZIP_plant_GBF1"/>
    <property type="match status" value="1"/>
</dbReference>
<feature type="region of interest" description="Disordered" evidence="7">
    <location>
        <begin position="140"/>
        <end position="257"/>
    </location>
</feature>
<evidence type="ECO:0000313" key="9">
    <source>
        <dbReference type="EMBL" id="GAA0145685.1"/>
    </source>
</evidence>
<keyword evidence="3" id="KW-0805">Transcription regulation</keyword>
<dbReference type="EMBL" id="BAABME010000817">
    <property type="protein sequence ID" value="GAA0145685.1"/>
    <property type="molecule type" value="Genomic_DNA"/>
</dbReference>
<name>A0AAV3P621_LITER</name>